<comment type="similarity">
    <text evidence="1">Belongs to the LysR transcriptional regulatory family.</text>
</comment>
<proteinExistence type="inferred from homology"/>
<evidence type="ECO:0000259" key="5">
    <source>
        <dbReference type="PROSITE" id="PS50931"/>
    </source>
</evidence>
<reference evidence="6" key="1">
    <citation type="submission" date="2020-11" db="EMBL/GenBank/DDBJ databases">
        <title>Novosphingobium aureum sp. nov., a marine bacterium isolated from sediment of a salt flat.</title>
        <authorList>
            <person name="Yoo Y."/>
            <person name="Kim J.-J."/>
        </authorList>
    </citation>
    <scope>NUCLEOTIDE SEQUENCE</scope>
    <source>
        <strain evidence="6">YJ-S2-02</strain>
    </source>
</reference>
<gene>
    <name evidence="6" type="ORF">I5E68_18675</name>
</gene>
<keyword evidence="7" id="KW-1185">Reference proteome</keyword>
<dbReference type="InterPro" id="IPR036390">
    <property type="entry name" value="WH_DNA-bd_sf"/>
</dbReference>
<dbReference type="InterPro" id="IPR050389">
    <property type="entry name" value="LysR-type_TF"/>
</dbReference>
<dbReference type="PRINTS" id="PR00039">
    <property type="entry name" value="HTHLYSR"/>
</dbReference>
<evidence type="ECO:0000256" key="4">
    <source>
        <dbReference type="ARBA" id="ARBA00023163"/>
    </source>
</evidence>
<protein>
    <submittedName>
        <fullName evidence="6">LysR family transcriptional regulator</fullName>
    </submittedName>
</protein>
<evidence type="ECO:0000256" key="3">
    <source>
        <dbReference type="ARBA" id="ARBA00023125"/>
    </source>
</evidence>
<dbReference type="GO" id="GO:0003700">
    <property type="term" value="F:DNA-binding transcription factor activity"/>
    <property type="evidence" value="ECO:0007669"/>
    <property type="project" value="InterPro"/>
</dbReference>
<keyword evidence="2" id="KW-0805">Transcription regulation</keyword>
<dbReference type="InterPro" id="IPR000847">
    <property type="entry name" value="LysR_HTH_N"/>
</dbReference>
<dbReference type="RefSeq" id="WP_197167022.1">
    <property type="nucleotide sequence ID" value="NZ_JADZGI010000005.1"/>
</dbReference>
<feature type="domain" description="HTH lysR-type" evidence="5">
    <location>
        <begin position="8"/>
        <end position="65"/>
    </location>
</feature>
<organism evidence="6 7">
    <name type="scientific">Novosphingobium aureum</name>
    <dbReference type="NCBI Taxonomy" id="2792964"/>
    <lineage>
        <taxon>Bacteria</taxon>
        <taxon>Pseudomonadati</taxon>
        <taxon>Pseudomonadota</taxon>
        <taxon>Alphaproteobacteria</taxon>
        <taxon>Sphingomonadales</taxon>
        <taxon>Sphingomonadaceae</taxon>
        <taxon>Novosphingobium</taxon>
    </lineage>
</organism>
<keyword evidence="3" id="KW-0238">DNA-binding</keyword>
<dbReference type="Gene3D" id="3.40.190.10">
    <property type="entry name" value="Periplasmic binding protein-like II"/>
    <property type="match status" value="2"/>
</dbReference>
<dbReference type="SUPFAM" id="SSF46785">
    <property type="entry name" value="Winged helix' DNA-binding domain"/>
    <property type="match status" value="1"/>
</dbReference>
<accession>A0A931HF32</accession>
<keyword evidence="4" id="KW-0804">Transcription</keyword>
<dbReference type="GO" id="GO:0003677">
    <property type="term" value="F:DNA binding"/>
    <property type="evidence" value="ECO:0007669"/>
    <property type="project" value="UniProtKB-KW"/>
</dbReference>
<sequence>MKSDIKNTDLNLLKAFNALLDTRSVTRASERLGLTQPAVSGMLNRLRETFDDPLFVRAQRGVLPTPRAEALAEPLQRALGEIEALLQPDGFDPATAERTIGIAATDYAQQVVLLPFLSGLRTSAPGIRIAIRPVAMETLALDMEQGKTDFALVTPQMAPENLRARHLFEEHYTCVLRCNHPAAGQAMDLDTFCGLDHALMSHDGTRFQGATDHALAALNRTRRVIMTAPNFALVLDLVRTSNACALLPTRLVKGQKGLHLQEPPLAVPGFTKILVWHERTHHDPAMAWLRQQLAKSVKSADDN</sequence>
<dbReference type="PANTHER" id="PTHR30118">
    <property type="entry name" value="HTH-TYPE TRANSCRIPTIONAL REGULATOR LEUO-RELATED"/>
    <property type="match status" value="1"/>
</dbReference>
<evidence type="ECO:0000256" key="2">
    <source>
        <dbReference type="ARBA" id="ARBA00023015"/>
    </source>
</evidence>
<dbReference type="InterPro" id="IPR005119">
    <property type="entry name" value="LysR_subst-bd"/>
</dbReference>
<evidence type="ECO:0000313" key="7">
    <source>
        <dbReference type="Proteomes" id="UP000617634"/>
    </source>
</evidence>
<dbReference type="Proteomes" id="UP000617634">
    <property type="component" value="Unassembled WGS sequence"/>
</dbReference>
<dbReference type="SUPFAM" id="SSF53850">
    <property type="entry name" value="Periplasmic binding protein-like II"/>
    <property type="match status" value="1"/>
</dbReference>
<dbReference type="EMBL" id="JADZGI010000005">
    <property type="protein sequence ID" value="MBH0114975.1"/>
    <property type="molecule type" value="Genomic_DNA"/>
</dbReference>
<comment type="caution">
    <text evidence="6">The sequence shown here is derived from an EMBL/GenBank/DDBJ whole genome shotgun (WGS) entry which is preliminary data.</text>
</comment>
<dbReference type="Pfam" id="PF03466">
    <property type="entry name" value="LysR_substrate"/>
    <property type="match status" value="1"/>
</dbReference>
<name>A0A931HF32_9SPHN</name>
<evidence type="ECO:0000256" key="1">
    <source>
        <dbReference type="ARBA" id="ARBA00009437"/>
    </source>
</evidence>
<dbReference type="Pfam" id="PF00126">
    <property type="entry name" value="HTH_1"/>
    <property type="match status" value="1"/>
</dbReference>
<dbReference type="InterPro" id="IPR036388">
    <property type="entry name" value="WH-like_DNA-bd_sf"/>
</dbReference>
<dbReference type="AlphaFoldDB" id="A0A931HF32"/>
<evidence type="ECO:0000313" key="6">
    <source>
        <dbReference type="EMBL" id="MBH0114975.1"/>
    </source>
</evidence>
<dbReference type="PROSITE" id="PS50931">
    <property type="entry name" value="HTH_LYSR"/>
    <property type="match status" value="1"/>
</dbReference>
<dbReference type="Gene3D" id="1.10.10.10">
    <property type="entry name" value="Winged helix-like DNA-binding domain superfamily/Winged helix DNA-binding domain"/>
    <property type="match status" value="1"/>
</dbReference>
<dbReference type="PANTHER" id="PTHR30118:SF15">
    <property type="entry name" value="TRANSCRIPTIONAL REGULATORY PROTEIN"/>
    <property type="match status" value="1"/>
</dbReference>